<dbReference type="Gene3D" id="1.25.40.420">
    <property type="match status" value="1"/>
</dbReference>
<gene>
    <name evidence="5" type="ORF">CIB84_016731</name>
</gene>
<dbReference type="AlphaFoldDB" id="A0A2P4S5V5"/>
<evidence type="ECO:0000256" key="1">
    <source>
        <dbReference type="ARBA" id="ARBA00022441"/>
    </source>
</evidence>
<feature type="domain" description="BTB" evidence="4">
    <location>
        <begin position="55"/>
        <end position="93"/>
    </location>
</feature>
<keyword evidence="6" id="KW-1185">Reference proteome</keyword>
<dbReference type="SUPFAM" id="SSF54695">
    <property type="entry name" value="POZ domain"/>
    <property type="match status" value="1"/>
</dbReference>
<name>A0A2P4S5V5_BAMTH</name>
<keyword evidence="1" id="KW-0880">Kelch repeat</keyword>
<evidence type="ECO:0000313" key="6">
    <source>
        <dbReference type="Proteomes" id="UP000237246"/>
    </source>
</evidence>
<dbReference type="InterPro" id="IPR000210">
    <property type="entry name" value="BTB/POZ_dom"/>
</dbReference>
<dbReference type="Pfam" id="PF00651">
    <property type="entry name" value="BTB"/>
    <property type="match status" value="1"/>
</dbReference>
<dbReference type="Proteomes" id="UP000237246">
    <property type="component" value="Unassembled WGS sequence"/>
</dbReference>
<accession>A0A2P4S5V5</accession>
<sequence>MSSQRLILFLLAFSARIIYKRSFSDSWSFAFLFFYFFILFFYFYFFLNQGCICYQFFFSGCLELKEDTIENLLAAACLLQLPQVVEVCCHFLMKLLHPSNCLGIRAFADAQGCTELMKVAHNYTMVRQF</sequence>
<dbReference type="EMBL" id="PPHD01099758">
    <property type="protein sequence ID" value="POI19525.1"/>
    <property type="molecule type" value="Genomic_DNA"/>
</dbReference>
<keyword evidence="3" id="KW-1133">Transmembrane helix</keyword>
<dbReference type="PANTHER" id="PTHR24412">
    <property type="entry name" value="KELCH PROTEIN"/>
    <property type="match status" value="1"/>
</dbReference>
<dbReference type="PANTHER" id="PTHR24412:SF75">
    <property type="entry name" value="KELCH-LIKE PROTEIN 1"/>
    <property type="match status" value="1"/>
</dbReference>
<evidence type="ECO:0000256" key="3">
    <source>
        <dbReference type="SAM" id="Phobius"/>
    </source>
</evidence>
<proteinExistence type="predicted"/>
<organism evidence="5 6">
    <name type="scientific">Bambusicola thoracicus</name>
    <name type="common">Chinese bamboo-partridge</name>
    <name type="synonym">Perdix thoracica</name>
    <dbReference type="NCBI Taxonomy" id="9083"/>
    <lineage>
        <taxon>Eukaryota</taxon>
        <taxon>Metazoa</taxon>
        <taxon>Chordata</taxon>
        <taxon>Craniata</taxon>
        <taxon>Vertebrata</taxon>
        <taxon>Euteleostomi</taxon>
        <taxon>Archelosauria</taxon>
        <taxon>Archosauria</taxon>
        <taxon>Dinosauria</taxon>
        <taxon>Saurischia</taxon>
        <taxon>Theropoda</taxon>
        <taxon>Coelurosauria</taxon>
        <taxon>Aves</taxon>
        <taxon>Neognathae</taxon>
        <taxon>Galloanserae</taxon>
        <taxon>Galliformes</taxon>
        <taxon>Phasianidae</taxon>
        <taxon>Perdicinae</taxon>
        <taxon>Bambusicola</taxon>
    </lineage>
</organism>
<keyword evidence="3" id="KW-0812">Transmembrane</keyword>
<evidence type="ECO:0000259" key="4">
    <source>
        <dbReference type="Pfam" id="PF00651"/>
    </source>
</evidence>
<protein>
    <recommendedName>
        <fullName evidence="4">BTB domain-containing protein</fullName>
    </recommendedName>
</protein>
<keyword evidence="2" id="KW-0677">Repeat</keyword>
<evidence type="ECO:0000256" key="2">
    <source>
        <dbReference type="ARBA" id="ARBA00022737"/>
    </source>
</evidence>
<reference evidence="5 6" key="1">
    <citation type="submission" date="2018-01" db="EMBL/GenBank/DDBJ databases">
        <title>Comparison of the Chinese Bamboo Partridge and Red Junglefowl genome sequences highlights the importance of demography in genome evolution.</title>
        <authorList>
            <person name="Tiley G.P."/>
            <person name="Kimball R.T."/>
            <person name="Braun E.L."/>
            <person name="Burleigh J.G."/>
        </authorList>
    </citation>
    <scope>NUCLEOTIDE SEQUENCE [LARGE SCALE GENOMIC DNA]</scope>
    <source>
        <strain evidence="5">RTK389</strain>
        <tissue evidence="5">Blood</tissue>
    </source>
</reference>
<dbReference type="InterPro" id="IPR011333">
    <property type="entry name" value="SKP1/BTB/POZ_sf"/>
</dbReference>
<evidence type="ECO:0000313" key="5">
    <source>
        <dbReference type="EMBL" id="POI19525.1"/>
    </source>
</evidence>
<dbReference type="Gene3D" id="3.30.710.10">
    <property type="entry name" value="Potassium Channel Kv1.1, Chain A"/>
    <property type="match status" value="1"/>
</dbReference>
<dbReference type="OrthoDB" id="45365at2759"/>
<keyword evidence="3" id="KW-0472">Membrane</keyword>
<comment type="caution">
    <text evidence="5">The sequence shown here is derived from an EMBL/GenBank/DDBJ whole genome shotgun (WGS) entry which is preliminary data.</text>
</comment>
<feature type="transmembrane region" description="Helical" evidence="3">
    <location>
        <begin position="27"/>
        <end position="47"/>
    </location>
</feature>